<dbReference type="InParanoid" id="A0A2I4BW40"/>
<dbReference type="KEGG" id="alim:106523150"/>
<dbReference type="AlphaFoldDB" id="A0A2I4BW40"/>
<dbReference type="FunCoup" id="A0A2I4BW40">
    <property type="interactions" value="1230"/>
</dbReference>
<dbReference type="PANTHER" id="PTHR34761">
    <property type="entry name" value="NUCLEOLUS AND NEURAL PROGENITOR PROTEIN"/>
    <property type="match status" value="1"/>
</dbReference>
<evidence type="ECO:0000313" key="4">
    <source>
        <dbReference type="RefSeq" id="XP_013871943.1"/>
    </source>
</evidence>
<organism evidence="3 4">
    <name type="scientific">Austrofundulus limnaeus</name>
    <name type="common">Annual killifish</name>
    <dbReference type="NCBI Taxonomy" id="52670"/>
    <lineage>
        <taxon>Eukaryota</taxon>
        <taxon>Metazoa</taxon>
        <taxon>Chordata</taxon>
        <taxon>Craniata</taxon>
        <taxon>Vertebrata</taxon>
        <taxon>Euteleostomi</taxon>
        <taxon>Actinopterygii</taxon>
        <taxon>Neopterygii</taxon>
        <taxon>Teleostei</taxon>
        <taxon>Neoteleostei</taxon>
        <taxon>Acanthomorphata</taxon>
        <taxon>Ovalentaria</taxon>
        <taxon>Atherinomorphae</taxon>
        <taxon>Cyprinodontiformes</taxon>
        <taxon>Rivulidae</taxon>
        <taxon>Austrofundulus</taxon>
    </lineage>
</organism>
<dbReference type="InterPro" id="IPR052835">
    <property type="entry name" value="Nepro"/>
</dbReference>
<dbReference type="RefSeq" id="XP_013871943.1">
    <property type="nucleotide sequence ID" value="XM_014016489.1"/>
</dbReference>
<gene>
    <name evidence="4" type="primary">rmp64</name>
</gene>
<feature type="domain" description="Nucleolus and neural progenitor protein-like N-terminal" evidence="2">
    <location>
        <begin position="6"/>
        <end position="197"/>
    </location>
</feature>
<dbReference type="CTD" id="25871"/>
<keyword evidence="3" id="KW-1185">Reference proteome</keyword>
<evidence type="ECO:0000313" key="3">
    <source>
        <dbReference type="Proteomes" id="UP000192220"/>
    </source>
</evidence>
<dbReference type="STRING" id="52670.A0A2I4BW40"/>
<dbReference type="PANTHER" id="PTHR34761:SF1">
    <property type="entry name" value="NUCLEOLUS AND NEURAL PROGENITOR PROTEIN"/>
    <property type="match status" value="1"/>
</dbReference>
<evidence type="ECO:0000256" key="1">
    <source>
        <dbReference type="SAM" id="MobiDB-lite"/>
    </source>
</evidence>
<proteinExistence type="predicted"/>
<dbReference type="GO" id="GO:0045747">
    <property type="term" value="P:positive regulation of Notch signaling pathway"/>
    <property type="evidence" value="ECO:0007669"/>
    <property type="project" value="TreeGrafter"/>
</dbReference>
<feature type="region of interest" description="Disordered" evidence="1">
    <location>
        <begin position="240"/>
        <end position="264"/>
    </location>
</feature>
<reference evidence="4" key="1">
    <citation type="submission" date="2025-08" db="UniProtKB">
        <authorList>
            <consortium name="RefSeq"/>
        </authorList>
    </citation>
    <scope>IDENTIFICATION</scope>
</reference>
<dbReference type="InterPro" id="IPR027951">
    <property type="entry name" value="Nepro_N"/>
</dbReference>
<dbReference type="Pfam" id="PF14780">
    <property type="entry name" value="NEPRO_N"/>
    <property type="match status" value="1"/>
</dbReference>
<evidence type="ECO:0000259" key="2">
    <source>
        <dbReference type="Pfam" id="PF14780"/>
    </source>
</evidence>
<accession>A0A2I4BW40</accession>
<dbReference type="GO" id="GO:0005634">
    <property type="term" value="C:nucleus"/>
    <property type="evidence" value="ECO:0007669"/>
    <property type="project" value="TreeGrafter"/>
</dbReference>
<sequence>MAGVSWNSVNILFPSAASAVRIKFTSATATVLKLLLSENEQVLKLIRSEILQTETRVLYELLYLLNNSFRANKTFKGLQQVEQCINKLKNMKLCAALQDLVDLCPPQRQMASSITTGECELPSQPMLEWICLKVLGASKLVICTMARCSKAFILSKQQLKWEEFIILNIVITSMLSRLWAISHGILVGLAHLYQNLLELLKIVAEAQPMPYLTDVSLPADMAEFLGPSDAPLLKERRAFGSRVQKPETKQQLKKTADVKDLNQEKQGKTEDLGVSVKRDLGFTAVKPFFSKGKSVSQDVNKTDKKQKLKKQIEEAATFSNMSASLEDMIRWCKSQRMEKTKRLLTFLHLKCQRMKRLEATGHNMQRKLRVFRREVSWALSPQGSEAKTFHFHAARRRPVGLRSRLQSLKRRFMLVRIRAGVKTRRLARRRKQTKLPVDFNNYLQSKAAREATLHISDTEGFDCIDDIFASAGL</sequence>
<dbReference type="Proteomes" id="UP000192220">
    <property type="component" value="Unplaced"/>
</dbReference>
<protein>
    <submittedName>
        <fullName evidence="4">Nucleolus and neural progenitor protein</fullName>
    </submittedName>
</protein>
<name>A0A2I4BW40_AUSLI</name>
<dbReference type="OrthoDB" id="9899341at2759"/>